<keyword evidence="2" id="KW-1185">Reference proteome</keyword>
<dbReference type="AlphaFoldDB" id="A0A915DJT2"/>
<proteinExistence type="predicted"/>
<name>A0A915DJT2_9BILA</name>
<evidence type="ECO:0000256" key="1">
    <source>
        <dbReference type="SAM" id="MobiDB-lite"/>
    </source>
</evidence>
<feature type="compositionally biased region" description="Low complexity" evidence="1">
    <location>
        <begin position="36"/>
        <end position="50"/>
    </location>
</feature>
<feature type="compositionally biased region" description="Basic residues" evidence="1">
    <location>
        <begin position="147"/>
        <end position="165"/>
    </location>
</feature>
<protein>
    <submittedName>
        <fullName evidence="3">Uncharacterized protein</fullName>
    </submittedName>
</protein>
<accession>A0A915DJT2</accession>
<dbReference type="WBParaSite" id="jg20294">
    <property type="protein sequence ID" value="jg20294"/>
    <property type="gene ID" value="jg20294"/>
</dbReference>
<dbReference type="Proteomes" id="UP000887574">
    <property type="component" value="Unplaced"/>
</dbReference>
<sequence>MLLFAILGFLVVAVGIVFQLGFSKWSNEEVVPPAVSSVSKHSSKPSSDVDTANSPSYATSPRGEPSKDVATARAHSRISGPSSDVDTAKSPVYEAAPAKEGENAQQPSNDVSTATSPKIEEDKQPSTANSLSSASVSIGASDDDKKPKRRRKSTKRVILSRRKARATKEVRSATRLVHRLQAMLAKVL</sequence>
<feature type="region of interest" description="Disordered" evidence="1">
    <location>
        <begin position="36"/>
        <end position="166"/>
    </location>
</feature>
<evidence type="ECO:0000313" key="3">
    <source>
        <dbReference type="WBParaSite" id="jg20294"/>
    </source>
</evidence>
<feature type="compositionally biased region" description="Polar residues" evidence="1">
    <location>
        <begin position="103"/>
        <end position="116"/>
    </location>
</feature>
<evidence type="ECO:0000313" key="2">
    <source>
        <dbReference type="Proteomes" id="UP000887574"/>
    </source>
</evidence>
<organism evidence="2 3">
    <name type="scientific">Ditylenchus dipsaci</name>
    <dbReference type="NCBI Taxonomy" id="166011"/>
    <lineage>
        <taxon>Eukaryota</taxon>
        <taxon>Metazoa</taxon>
        <taxon>Ecdysozoa</taxon>
        <taxon>Nematoda</taxon>
        <taxon>Chromadorea</taxon>
        <taxon>Rhabditida</taxon>
        <taxon>Tylenchina</taxon>
        <taxon>Tylenchomorpha</taxon>
        <taxon>Sphaerularioidea</taxon>
        <taxon>Anguinidae</taxon>
        <taxon>Anguininae</taxon>
        <taxon>Ditylenchus</taxon>
    </lineage>
</organism>
<feature type="compositionally biased region" description="Low complexity" evidence="1">
    <location>
        <begin position="126"/>
        <end position="140"/>
    </location>
</feature>
<reference evidence="3" key="1">
    <citation type="submission" date="2022-11" db="UniProtKB">
        <authorList>
            <consortium name="WormBaseParasite"/>
        </authorList>
    </citation>
    <scope>IDENTIFICATION</scope>
</reference>